<dbReference type="InterPro" id="IPR004193">
    <property type="entry name" value="Glyco_hydro_13_N"/>
</dbReference>
<dbReference type="GO" id="GO:0005975">
    <property type="term" value="P:carbohydrate metabolic process"/>
    <property type="evidence" value="ECO:0007669"/>
    <property type="project" value="InterPro"/>
</dbReference>
<dbReference type="GO" id="GO:0004553">
    <property type="term" value="F:hydrolase activity, hydrolyzing O-glycosyl compounds"/>
    <property type="evidence" value="ECO:0007669"/>
    <property type="project" value="InterPro"/>
</dbReference>
<dbReference type="SUPFAM" id="SSF51445">
    <property type="entry name" value="(Trans)glycosidases"/>
    <property type="match status" value="1"/>
</dbReference>
<dbReference type="RefSeq" id="WP_369725641.1">
    <property type="nucleotide sequence ID" value="NZ_CP165734.1"/>
</dbReference>
<dbReference type="Gene3D" id="3.20.20.80">
    <property type="entry name" value="Glycosidases"/>
    <property type="match status" value="1"/>
</dbReference>
<gene>
    <name evidence="2" type="ORF">AB8Z38_13520</name>
</gene>
<organism evidence="2">
    <name type="scientific">Bradyrhizobium sp. LLZ17</name>
    <dbReference type="NCBI Taxonomy" id="3239388"/>
    <lineage>
        <taxon>Bacteria</taxon>
        <taxon>Pseudomonadati</taxon>
        <taxon>Pseudomonadota</taxon>
        <taxon>Alphaproteobacteria</taxon>
        <taxon>Hyphomicrobiales</taxon>
        <taxon>Nitrobacteraceae</taxon>
        <taxon>Bradyrhizobium</taxon>
    </lineage>
</organism>
<protein>
    <recommendedName>
        <fullName evidence="1">Glycoside hydrolase family 13 N-terminal domain-containing protein</fullName>
    </recommendedName>
</protein>
<dbReference type="AlphaFoldDB" id="A0AB39XVN9"/>
<proteinExistence type="predicted"/>
<reference evidence="2" key="1">
    <citation type="submission" date="2024-08" db="EMBL/GenBank/DDBJ databases">
        <authorList>
            <person name="Chaddad Z."/>
            <person name="Lamrabet M."/>
            <person name="Bouhnik O."/>
            <person name="Alami S."/>
            <person name="Wipf D."/>
            <person name="Courty P.E."/>
            <person name="Missbah El Idrissi M."/>
        </authorList>
    </citation>
    <scope>NUCLEOTIDE SEQUENCE</scope>
    <source>
        <strain evidence="2">LLZ17</strain>
    </source>
</reference>
<dbReference type="PANTHER" id="PTHR43002">
    <property type="entry name" value="GLYCOGEN DEBRANCHING ENZYME"/>
    <property type="match status" value="1"/>
</dbReference>
<dbReference type="Pfam" id="PF02922">
    <property type="entry name" value="CBM_48"/>
    <property type="match status" value="1"/>
</dbReference>
<dbReference type="EMBL" id="CP165734">
    <property type="protein sequence ID" value="XDV60277.1"/>
    <property type="molecule type" value="Genomic_DNA"/>
</dbReference>
<dbReference type="CDD" id="cd02853">
    <property type="entry name" value="E_set_MTHase_like_N"/>
    <property type="match status" value="1"/>
</dbReference>
<dbReference type="InterPro" id="IPR017853">
    <property type="entry name" value="GH"/>
</dbReference>
<accession>A0AB39XVN9</accession>
<sequence length="163" mass="18243">MSQRAARPEQSRRHGAQILDHGVSFNLWAPTARSVELLEVGQPPRPMPRDSDGWCQLLSPTARVGTRYQFRINGELIVPDPASRFQPDDVGQPSEVIDTEALRDSVPYRSRPWPEAVIYELHVGTFTEEGTYSGVQSKLPYLRGLGITAIELMPLNDVPGRHN</sequence>
<feature type="domain" description="Glycoside hydrolase family 13 N-terminal" evidence="1">
    <location>
        <begin position="15"/>
        <end position="75"/>
    </location>
</feature>
<dbReference type="Gene3D" id="2.60.40.10">
    <property type="entry name" value="Immunoglobulins"/>
    <property type="match status" value="1"/>
</dbReference>
<evidence type="ECO:0000313" key="2">
    <source>
        <dbReference type="EMBL" id="XDV60277.1"/>
    </source>
</evidence>
<dbReference type="InterPro" id="IPR013783">
    <property type="entry name" value="Ig-like_fold"/>
</dbReference>
<name>A0AB39XVN9_9BRAD</name>
<evidence type="ECO:0000259" key="1">
    <source>
        <dbReference type="Pfam" id="PF02922"/>
    </source>
</evidence>